<dbReference type="PANTHER" id="PTHR13903">
    <property type="entry name" value="PIRIN-RELATED"/>
    <property type="match status" value="1"/>
</dbReference>
<protein>
    <submittedName>
        <fullName evidence="7">Pirin domain-containing protein</fullName>
    </submittedName>
</protein>
<keyword evidence="2" id="KW-0408">Iron</keyword>
<feature type="binding site" evidence="2">
    <location>
        <position position="118"/>
    </location>
    <ligand>
        <name>Fe cation</name>
        <dbReference type="ChEBI" id="CHEBI:24875"/>
    </ligand>
</feature>
<proteinExistence type="inferred from homology"/>
<dbReference type="HOGENOM" id="CLU_833215_0_0_6"/>
<dbReference type="KEGG" id="pin:Ping_2634"/>
<dbReference type="AlphaFoldDB" id="A1SXY7"/>
<dbReference type="OrthoDB" id="9780903at2"/>
<organism evidence="7 8">
    <name type="scientific">Psychromonas ingrahamii (strain DSM 17664 / CCUG 51855 / 37)</name>
    <dbReference type="NCBI Taxonomy" id="357804"/>
    <lineage>
        <taxon>Bacteria</taxon>
        <taxon>Pseudomonadati</taxon>
        <taxon>Pseudomonadota</taxon>
        <taxon>Gammaproteobacteria</taxon>
        <taxon>Alteromonadales</taxon>
        <taxon>Psychromonadaceae</taxon>
        <taxon>Psychromonas</taxon>
    </lineage>
</organism>
<dbReference type="PIRSF" id="PIRSF006232">
    <property type="entry name" value="Pirin"/>
    <property type="match status" value="1"/>
</dbReference>
<feature type="binding site" evidence="2">
    <location>
        <position position="76"/>
    </location>
    <ligand>
        <name>Fe cation</name>
        <dbReference type="ChEBI" id="CHEBI:24875"/>
    </ligand>
</feature>
<dbReference type="GO" id="GO:0046872">
    <property type="term" value="F:metal ion binding"/>
    <property type="evidence" value="ECO:0007669"/>
    <property type="project" value="UniProtKB-KW"/>
</dbReference>
<reference evidence="7 8" key="1">
    <citation type="submission" date="2007-01" db="EMBL/GenBank/DDBJ databases">
        <title>Complete sequence of Psychromonas ingrahamii 37.</title>
        <authorList>
            <consortium name="US DOE Joint Genome Institute"/>
            <person name="Copeland A."/>
            <person name="Lucas S."/>
            <person name="Lapidus A."/>
            <person name="Barry K."/>
            <person name="Detter J.C."/>
            <person name="Glavina del Rio T."/>
            <person name="Hammon N."/>
            <person name="Israni S."/>
            <person name="Dalin E."/>
            <person name="Tice H."/>
            <person name="Pitluck S."/>
            <person name="Thompson L.S."/>
            <person name="Brettin T."/>
            <person name="Bruce D."/>
            <person name="Han C."/>
            <person name="Tapia R."/>
            <person name="Schmutz J."/>
            <person name="Larimer F."/>
            <person name="Land M."/>
            <person name="Hauser L."/>
            <person name="Kyrpides N."/>
            <person name="Ivanova N."/>
            <person name="Staley J."/>
            <person name="Richardson P."/>
        </authorList>
    </citation>
    <scope>NUCLEOTIDE SEQUENCE [LARGE SCALE GENOMIC DNA]</scope>
    <source>
        <strain evidence="7 8">37</strain>
    </source>
</reference>
<dbReference type="Proteomes" id="UP000000639">
    <property type="component" value="Chromosome"/>
</dbReference>
<dbReference type="Pfam" id="PF05726">
    <property type="entry name" value="Pirin_C"/>
    <property type="match status" value="1"/>
</dbReference>
<keyword evidence="2" id="KW-0479">Metal-binding</keyword>
<evidence type="ECO:0000256" key="4">
    <source>
        <dbReference type="SAM" id="MobiDB-lite"/>
    </source>
</evidence>
<dbReference type="Gene3D" id="2.60.120.10">
    <property type="entry name" value="Jelly Rolls"/>
    <property type="match status" value="2"/>
</dbReference>
<feature type="domain" description="Pirin N-terminal" evidence="5">
    <location>
        <begin position="66"/>
        <end position="140"/>
    </location>
</feature>
<gene>
    <name evidence="7" type="ordered locus">Ping_2634</name>
</gene>
<dbReference type="RefSeq" id="WP_011770909.1">
    <property type="nucleotide sequence ID" value="NC_008709.1"/>
</dbReference>
<comment type="similarity">
    <text evidence="1 3">Belongs to the pirin family.</text>
</comment>
<dbReference type="Pfam" id="PF02678">
    <property type="entry name" value="Pirin"/>
    <property type="match status" value="1"/>
</dbReference>
<dbReference type="InterPro" id="IPR014710">
    <property type="entry name" value="RmlC-like_jellyroll"/>
</dbReference>
<evidence type="ECO:0000313" key="8">
    <source>
        <dbReference type="Proteomes" id="UP000000639"/>
    </source>
</evidence>
<keyword evidence="8" id="KW-1185">Reference proteome</keyword>
<comment type="cofactor">
    <cofactor evidence="2">
        <name>Fe cation</name>
        <dbReference type="ChEBI" id="CHEBI:24875"/>
    </cofactor>
    <text evidence="2">Binds 1 Fe cation per subunit.</text>
</comment>
<dbReference type="SUPFAM" id="SSF51182">
    <property type="entry name" value="RmlC-like cupins"/>
    <property type="match status" value="1"/>
</dbReference>
<evidence type="ECO:0000256" key="1">
    <source>
        <dbReference type="ARBA" id="ARBA00008416"/>
    </source>
</evidence>
<evidence type="ECO:0000259" key="5">
    <source>
        <dbReference type="Pfam" id="PF02678"/>
    </source>
</evidence>
<dbReference type="InterPro" id="IPR003829">
    <property type="entry name" value="Pirin_N_dom"/>
</dbReference>
<dbReference type="InterPro" id="IPR011051">
    <property type="entry name" value="RmlC_Cupin_sf"/>
</dbReference>
<name>A1SXY7_PSYIN</name>
<evidence type="ECO:0000259" key="6">
    <source>
        <dbReference type="Pfam" id="PF05726"/>
    </source>
</evidence>
<feature type="binding site" evidence="2">
    <location>
        <position position="120"/>
    </location>
    <ligand>
        <name>Fe cation</name>
        <dbReference type="ChEBI" id="CHEBI:24875"/>
    </ligand>
</feature>
<evidence type="ECO:0000313" key="7">
    <source>
        <dbReference type="EMBL" id="ABM04352.1"/>
    </source>
</evidence>
<sequence length="339" mass="37881">MASTAIIKTLKLTTPWQTLDPFLFCVHHLDNYPKGDGKMGPSLPLQGRELGNDFSGKSGFSMYHGSTVPGFPVHPHRGFETVTVGRRGFIDHFDSLGGYGRFGNGDTQWMTAGKGVQHSEMFPLVHTEKENPTELFQVWLNLPRKNKFVDPEYKMLWHEDIPIISYFDDDQRLTQIDLIAGQYGKIKALPPTNASWAADPDNEVSIWTIKMAANAIWALPAGSSDLNRCLYFYAGAGLKIDGELIPVNHRVDLISDKKVTLSNSSNTVVEILLLQGRPINEPVVQHGPFVMNTTDEIYKTFADYRKTNFGGWPWPSSAPVNPQKTGRFSNDGQGNKEVR</sequence>
<dbReference type="PANTHER" id="PTHR13903:SF8">
    <property type="entry name" value="PIRIN"/>
    <property type="match status" value="1"/>
</dbReference>
<evidence type="ECO:0000256" key="2">
    <source>
        <dbReference type="PIRSR" id="PIRSR006232-1"/>
    </source>
</evidence>
<feature type="region of interest" description="Disordered" evidence="4">
    <location>
        <begin position="315"/>
        <end position="339"/>
    </location>
</feature>
<dbReference type="eggNOG" id="COG1741">
    <property type="taxonomic scope" value="Bacteria"/>
</dbReference>
<accession>A1SXY7</accession>
<evidence type="ECO:0000256" key="3">
    <source>
        <dbReference type="RuleBase" id="RU003457"/>
    </source>
</evidence>
<feature type="domain" description="Pirin C-terminal" evidence="6">
    <location>
        <begin position="208"/>
        <end position="310"/>
    </location>
</feature>
<dbReference type="InterPro" id="IPR008778">
    <property type="entry name" value="Pirin_C_dom"/>
</dbReference>
<feature type="compositionally biased region" description="Polar residues" evidence="4">
    <location>
        <begin position="318"/>
        <end position="333"/>
    </location>
</feature>
<feature type="binding site" evidence="2">
    <location>
        <position position="74"/>
    </location>
    <ligand>
        <name>Fe cation</name>
        <dbReference type="ChEBI" id="CHEBI:24875"/>
    </ligand>
</feature>
<dbReference type="InterPro" id="IPR012093">
    <property type="entry name" value="Pirin"/>
</dbReference>
<dbReference type="EMBL" id="CP000510">
    <property type="protein sequence ID" value="ABM04352.1"/>
    <property type="molecule type" value="Genomic_DNA"/>
</dbReference>